<keyword evidence="4 8" id="KW-0418">Kinase</keyword>
<dbReference type="SUPFAM" id="SSF52540">
    <property type="entry name" value="P-loop containing nucleoside triphosphate hydrolases"/>
    <property type="match status" value="1"/>
</dbReference>
<feature type="domain" description="Cytidylate kinase" evidence="9">
    <location>
        <begin position="3"/>
        <end position="206"/>
    </location>
</feature>
<dbReference type="GO" id="GO:0016301">
    <property type="term" value="F:kinase activity"/>
    <property type="evidence" value="ECO:0007669"/>
    <property type="project" value="UniProtKB-KW"/>
</dbReference>
<evidence type="ECO:0000256" key="6">
    <source>
        <dbReference type="ARBA" id="ARBA00047615"/>
    </source>
</evidence>
<gene>
    <name evidence="8 10" type="primary">cmk</name>
    <name evidence="10" type="ORF">ACFOW6_03390</name>
</gene>
<feature type="binding site" evidence="8">
    <location>
        <begin position="7"/>
        <end position="15"/>
    </location>
    <ligand>
        <name>ATP</name>
        <dbReference type="ChEBI" id="CHEBI:30616"/>
    </ligand>
</feature>
<evidence type="ECO:0000259" key="9">
    <source>
        <dbReference type="Pfam" id="PF02224"/>
    </source>
</evidence>
<comment type="similarity">
    <text evidence="1 8">Belongs to the cytidylate kinase family. Type 1 subfamily.</text>
</comment>
<sequence length="218" mass="23417">MIIAIDGPAGAGKGTLARRLAEAMGYAYLDTGSIYRAVGARLLDAGAAANDRQAALNAARNLDPADLERSDLRREAVSEAASEVAVQPDVRQALLEFQRRFTASPPGGKTGAVLDGRDVGTVVCPHADAKLFLTATPEARAERRHKELQESGVESIYARVLEDIKARDERDSRRTAAPLRPAEDAVTLDTTALNADEVFAQALRIIAEKTGRTDIQQR</sequence>
<proteinExistence type="inferred from homology"/>
<evidence type="ECO:0000256" key="8">
    <source>
        <dbReference type="HAMAP-Rule" id="MF_00238"/>
    </source>
</evidence>
<evidence type="ECO:0000256" key="5">
    <source>
        <dbReference type="ARBA" id="ARBA00022840"/>
    </source>
</evidence>
<dbReference type="InterPro" id="IPR011994">
    <property type="entry name" value="Cytidylate_kinase_dom"/>
</dbReference>
<keyword evidence="5 8" id="KW-0067">ATP-binding</keyword>
<evidence type="ECO:0000256" key="4">
    <source>
        <dbReference type="ARBA" id="ARBA00022777"/>
    </source>
</evidence>
<dbReference type="NCBIfam" id="TIGR00017">
    <property type="entry name" value="cmk"/>
    <property type="match status" value="1"/>
</dbReference>
<comment type="catalytic activity">
    <reaction evidence="7 8">
        <text>CMP + ATP = CDP + ADP</text>
        <dbReference type="Rhea" id="RHEA:11600"/>
        <dbReference type="ChEBI" id="CHEBI:30616"/>
        <dbReference type="ChEBI" id="CHEBI:58069"/>
        <dbReference type="ChEBI" id="CHEBI:60377"/>
        <dbReference type="ChEBI" id="CHEBI:456216"/>
        <dbReference type="EC" id="2.7.4.25"/>
    </reaction>
</comment>
<dbReference type="RefSeq" id="WP_382420917.1">
    <property type="nucleotide sequence ID" value="NZ_JBHSCW010000001.1"/>
</dbReference>
<evidence type="ECO:0000256" key="2">
    <source>
        <dbReference type="ARBA" id="ARBA00022679"/>
    </source>
</evidence>
<dbReference type="EC" id="2.7.4.25" evidence="8"/>
<comment type="subcellular location">
    <subcellularLocation>
        <location evidence="8">Cytoplasm</location>
    </subcellularLocation>
</comment>
<dbReference type="InterPro" id="IPR003136">
    <property type="entry name" value="Cytidylate_kin"/>
</dbReference>
<keyword evidence="11" id="KW-1185">Reference proteome</keyword>
<keyword evidence="3 8" id="KW-0547">Nucleotide-binding</keyword>
<organism evidence="10 11">
    <name type="scientific">Fodinicurvata halophila</name>
    <dbReference type="NCBI Taxonomy" id="1419723"/>
    <lineage>
        <taxon>Bacteria</taxon>
        <taxon>Pseudomonadati</taxon>
        <taxon>Pseudomonadota</taxon>
        <taxon>Alphaproteobacteria</taxon>
        <taxon>Rhodospirillales</taxon>
        <taxon>Rhodovibrionaceae</taxon>
        <taxon>Fodinicurvata</taxon>
    </lineage>
</organism>
<evidence type="ECO:0000256" key="7">
    <source>
        <dbReference type="ARBA" id="ARBA00048478"/>
    </source>
</evidence>
<evidence type="ECO:0000256" key="3">
    <source>
        <dbReference type="ARBA" id="ARBA00022741"/>
    </source>
</evidence>
<comment type="catalytic activity">
    <reaction evidence="6 8">
        <text>dCMP + ATP = dCDP + ADP</text>
        <dbReference type="Rhea" id="RHEA:25094"/>
        <dbReference type="ChEBI" id="CHEBI:30616"/>
        <dbReference type="ChEBI" id="CHEBI:57566"/>
        <dbReference type="ChEBI" id="CHEBI:58593"/>
        <dbReference type="ChEBI" id="CHEBI:456216"/>
        <dbReference type="EC" id="2.7.4.25"/>
    </reaction>
</comment>
<evidence type="ECO:0000256" key="1">
    <source>
        <dbReference type="ARBA" id="ARBA00009427"/>
    </source>
</evidence>
<evidence type="ECO:0000313" key="10">
    <source>
        <dbReference type="EMBL" id="MFC4350583.1"/>
    </source>
</evidence>
<comment type="caution">
    <text evidence="10">The sequence shown here is derived from an EMBL/GenBank/DDBJ whole genome shotgun (WGS) entry which is preliminary data.</text>
</comment>
<dbReference type="HAMAP" id="MF_00238">
    <property type="entry name" value="Cytidyl_kinase_type1"/>
    <property type="match status" value="1"/>
</dbReference>
<keyword evidence="8" id="KW-0963">Cytoplasm</keyword>
<dbReference type="Gene3D" id="3.40.50.300">
    <property type="entry name" value="P-loop containing nucleotide triphosphate hydrolases"/>
    <property type="match status" value="1"/>
</dbReference>
<keyword evidence="2 8" id="KW-0808">Transferase</keyword>
<dbReference type="Pfam" id="PF02224">
    <property type="entry name" value="Cytidylate_kin"/>
    <property type="match status" value="1"/>
</dbReference>
<dbReference type="InterPro" id="IPR027417">
    <property type="entry name" value="P-loop_NTPase"/>
</dbReference>
<protein>
    <recommendedName>
        <fullName evidence="8">Cytidylate kinase</fullName>
        <shortName evidence="8">CK</shortName>
        <ecNumber evidence="8">2.7.4.25</ecNumber>
    </recommendedName>
    <alternativeName>
        <fullName evidence="8">Cytidine monophosphate kinase</fullName>
        <shortName evidence="8">CMP kinase</shortName>
    </alternativeName>
</protein>
<dbReference type="CDD" id="cd02020">
    <property type="entry name" value="CMPK"/>
    <property type="match status" value="1"/>
</dbReference>
<reference evidence="11" key="1">
    <citation type="journal article" date="2019" name="Int. J. Syst. Evol. Microbiol.">
        <title>The Global Catalogue of Microorganisms (GCM) 10K type strain sequencing project: providing services to taxonomists for standard genome sequencing and annotation.</title>
        <authorList>
            <consortium name="The Broad Institute Genomics Platform"/>
            <consortium name="The Broad Institute Genome Sequencing Center for Infectious Disease"/>
            <person name="Wu L."/>
            <person name="Ma J."/>
        </authorList>
    </citation>
    <scope>NUCLEOTIDE SEQUENCE [LARGE SCALE GENOMIC DNA]</scope>
    <source>
        <strain evidence="11">CECT 8472</strain>
    </source>
</reference>
<dbReference type="EMBL" id="JBHSCW010000001">
    <property type="protein sequence ID" value="MFC4350583.1"/>
    <property type="molecule type" value="Genomic_DNA"/>
</dbReference>
<dbReference type="Proteomes" id="UP001595799">
    <property type="component" value="Unassembled WGS sequence"/>
</dbReference>
<evidence type="ECO:0000313" key="11">
    <source>
        <dbReference type="Proteomes" id="UP001595799"/>
    </source>
</evidence>
<name>A0ABV8UIB4_9PROT</name>
<accession>A0ABV8UIB4</accession>